<evidence type="ECO:0000256" key="1">
    <source>
        <dbReference type="SAM" id="MobiDB-lite"/>
    </source>
</evidence>
<reference evidence="5 6" key="2">
    <citation type="submission" date="2018-03" db="EMBL/GenBank/DDBJ databases">
        <title>The ancient ancestry and fast evolution of plastids.</title>
        <authorList>
            <person name="Moore K.R."/>
            <person name="Magnabosco C."/>
            <person name="Momper L."/>
            <person name="Gold D.A."/>
            <person name="Bosak T."/>
            <person name="Fournier G.P."/>
        </authorList>
    </citation>
    <scope>NUCLEOTIDE SEQUENCE [LARGE SCALE GENOMIC DNA]</scope>
    <source>
        <strain evidence="5 6">ULC18</strain>
    </source>
</reference>
<accession>A0A2T1E017</accession>
<feature type="domain" description="ABC-type uncharacterised transport system" evidence="3">
    <location>
        <begin position="236"/>
        <end position="453"/>
    </location>
</feature>
<sequence>MKTFSPNLKYLKYLFWLGPMLVAAGAIAGLVSGSFSPIPLGLVIAGVVVVGLWLVFQSTYAEQSTQPGFWSQRSTQVGANALITTLSVLAILGLINFLAANHVGRLDLTENQLFSLAPETQQLVKNLKQPVKVWVFVPQPSARDRELLESYHRQSDRLSYEFVDPNSQPSVVQRLEVKSNGDVIAEIQPEGRKQYVQTIAPTTGDSLVGDGGYLSEVKLTGALEQLVSNRQSFAYVIQGHGEHPIDQSQGAISAAVKGLQEKNFTVKPLNLLETATIPADANVLVLAGPQKPLLAPEVTALDEYLKNGGNLFLMLDPNTTPGLDSLLTNWGVTVDKRVVIDVSGRLSQLGPAFSSVSQYGNHPITKDFGNALSIYPLAQPIDVKPQTDVKSTPLLFTSERSWAESNVKAQPLKFDQASDRPGPLVIGFALTRTVTPAVAAPKPSPSPSPSTSPKPSPSASASPAKPSPSPSSPSPSASANPSPSPSVAASPTTTDQKPKESRLVVIGNSRFAEDGGVNQGINGDVFINSVRWLSHADDQSLSIRPKEAKNRRLGLSGQQASLATWTAIAILPLIGFGAAFGVWWKRR</sequence>
<dbReference type="PANTHER" id="PTHR12969">
    <property type="entry name" value="NGD5/OSM-6/IFT52"/>
    <property type="match status" value="1"/>
</dbReference>
<dbReference type="InterPro" id="IPR039975">
    <property type="entry name" value="IFT52"/>
</dbReference>
<dbReference type="PANTHER" id="PTHR12969:SF7">
    <property type="entry name" value="INTRAFLAGELLAR TRANSPORT PROTEIN 52 HOMOLOG"/>
    <property type="match status" value="1"/>
</dbReference>
<dbReference type="InterPro" id="IPR029062">
    <property type="entry name" value="Class_I_gatase-like"/>
</dbReference>
<name>A0A2T1E017_9CYAN</name>
<dbReference type="Pfam" id="PF09822">
    <property type="entry name" value="ABC_transp_aux"/>
    <property type="match status" value="1"/>
</dbReference>
<dbReference type="EMBL" id="PVWK01000117">
    <property type="protein sequence ID" value="PSB26021.1"/>
    <property type="molecule type" value="Genomic_DNA"/>
</dbReference>
<keyword evidence="6" id="KW-1185">Reference proteome</keyword>
<protein>
    <submittedName>
        <fullName evidence="5">ABC transporter</fullName>
    </submittedName>
</protein>
<dbReference type="InterPro" id="IPR055396">
    <property type="entry name" value="DUF7088"/>
</dbReference>
<dbReference type="RefSeq" id="WP_106258383.1">
    <property type="nucleotide sequence ID" value="NZ_CAWNSW010000166.1"/>
</dbReference>
<feature type="compositionally biased region" description="Low complexity" evidence="1">
    <location>
        <begin position="474"/>
        <end position="494"/>
    </location>
</feature>
<feature type="domain" description="DUF7088" evidence="4">
    <location>
        <begin position="110"/>
        <end position="175"/>
    </location>
</feature>
<feature type="region of interest" description="Disordered" evidence="1">
    <location>
        <begin position="437"/>
        <end position="502"/>
    </location>
</feature>
<feature type="transmembrane region" description="Helical" evidence="2">
    <location>
        <begin position="77"/>
        <end position="99"/>
    </location>
</feature>
<keyword evidence="2" id="KW-0472">Membrane</keyword>
<dbReference type="SUPFAM" id="SSF52317">
    <property type="entry name" value="Class I glutamine amidotransferase-like"/>
    <property type="match status" value="1"/>
</dbReference>
<proteinExistence type="predicted"/>
<feature type="transmembrane region" description="Helical" evidence="2">
    <location>
        <begin position="38"/>
        <end position="56"/>
    </location>
</feature>
<feature type="transmembrane region" description="Helical" evidence="2">
    <location>
        <begin position="562"/>
        <end position="584"/>
    </location>
</feature>
<organism evidence="5 6">
    <name type="scientific">Stenomitos frigidus ULC18</name>
    <dbReference type="NCBI Taxonomy" id="2107698"/>
    <lineage>
        <taxon>Bacteria</taxon>
        <taxon>Bacillati</taxon>
        <taxon>Cyanobacteriota</taxon>
        <taxon>Cyanophyceae</taxon>
        <taxon>Leptolyngbyales</taxon>
        <taxon>Leptolyngbyaceae</taxon>
        <taxon>Stenomitos</taxon>
    </lineage>
</organism>
<feature type="transmembrane region" description="Helical" evidence="2">
    <location>
        <begin position="12"/>
        <end position="32"/>
    </location>
</feature>
<dbReference type="Pfam" id="PF23357">
    <property type="entry name" value="DUF7088"/>
    <property type="match status" value="1"/>
</dbReference>
<evidence type="ECO:0000259" key="4">
    <source>
        <dbReference type="Pfam" id="PF23357"/>
    </source>
</evidence>
<keyword evidence="2" id="KW-0812">Transmembrane</keyword>
<dbReference type="InterPro" id="IPR019196">
    <property type="entry name" value="ABC_transp_unknown"/>
</dbReference>
<evidence type="ECO:0000256" key="2">
    <source>
        <dbReference type="SAM" id="Phobius"/>
    </source>
</evidence>
<evidence type="ECO:0000313" key="5">
    <source>
        <dbReference type="EMBL" id="PSB26021.1"/>
    </source>
</evidence>
<reference evidence="6" key="1">
    <citation type="submission" date="2018-02" db="EMBL/GenBank/DDBJ databases">
        <authorList>
            <person name="Moore K."/>
            <person name="Momper L."/>
        </authorList>
    </citation>
    <scope>NUCLEOTIDE SEQUENCE [LARGE SCALE GENOMIC DNA]</scope>
    <source>
        <strain evidence="6">ULC18</strain>
    </source>
</reference>
<keyword evidence="2" id="KW-1133">Transmembrane helix</keyword>
<dbReference type="AlphaFoldDB" id="A0A2T1E017"/>
<comment type="caution">
    <text evidence="5">The sequence shown here is derived from an EMBL/GenBank/DDBJ whole genome shotgun (WGS) entry which is preliminary data.</text>
</comment>
<dbReference type="Proteomes" id="UP000239576">
    <property type="component" value="Unassembled WGS sequence"/>
</dbReference>
<feature type="compositionally biased region" description="Pro residues" evidence="1">
    <location>
        <begin position="442"/>
        <end position="456"/>
    </location>
</feature>
<evidence type="ECO:0000313" key="6">
    <source>
        <dbReference type="Proteomes" id="UP000239576"/>
    </source>
</evidence>
<gene>
    <name evidence="5" type="ORF">C7B82_21215</name>
</gene>
<evidence type="ECO:0000259" key="3">
    <source>
        <dbReference type="Pfam" id="PF09822"/>
    </source>
</evidence>
<dbReference type="OrthoDB" id="501439at2"/>